<name>A0ACB9NVY2_9MYRT</name>
<evidence type="ECO:0000313" key="2">
    <source>
        <dbReference type="Proteomes" id="UP001057402"/>
    </source>
</evidence>
<comment type="caution">
    <text evidence="1">The sequence shown here is derived from an EMBL/GenBank/DDBJ whole genome shotgun (WGS) entry which is preliminary data.</text>
</comment>
<sequence>MELSIVGTNISNIPIPEPPRGTGRPGNRTGGKPAFKDTKKQVMTMDVAPVKGPIAKGKVPANGQSPAEIPRIERQRPTLEERQNKKYDFPDEDVAEIFDYLMFSKMIELPQSKRPQEVNLVDNPKFCKYHRVLGHPIEKCFIFKEKVMELVRDNKIDLGAYIPPSNMISVANNDTSNTIFGAVYPAKIIGLPSLGDNATI</sequence>
<dbReference type="EMBL" id="CM042886">
    <property type="protein sequence ID" value="KAI4340797.1"/>
    <property type="molecule type" value="Genomic_DNA"/>
</dbReference>
<accession>A0ACB9NVY2</accession>
<keyword evidence="2" id="KW-1185">Reference proteome</keyword>
<proteinExistence type="predicted"/>
<protein>
    <submittedName>
        <fullName evidence="1">Uncharacterized protein</fullName>
    </submittedName>
</protein>
<dbReference type="Proteomes" id="UP001057402">
    <property type="component" value="Chromosome 7"/>
</dbReference>
<reference evidence="2" key="1">
    <citation type="journal article" date="2023" name="Front. Plant Sci.">
        <title>Chromosomal-level genome assembly of Melastoma candidum provides insights into trichome evolution.</title>
        <authorList>
            <person name="Zhong Y."/>
            <person name="Wu W."/>
            <person name="Sun C."/>
            <person name="Zou P."/>
            <person name="Liu Y."/>
            <person name="Dai S."/>
            <person name="Zhou R."/>
        </authorList>
    </citation>
    <scope>NUCLEOTIDE SEQUENCE [LARGE SCALE GENOMIC DNA]</scope>
</reference>
<evidence type="ECO:0000313" key="1">
    <source>
        <dbReference type="EMBL" id="KAI4340797.1"/>
    </source>
</evidence>
<organism evidence="1 2">
    <name type="scientific">Melastoma candidum</name>
    <dbReference type="NCBI Taxonomy" id="119954"/>
    <lineage>
        <taxon>Eukaryota</taxon>
        <taxon>Viridiplantae</taxon>
        <taxon>Streptophyta</taxon>
        <taxon>Embryophyta</taxon>
        <taxon>Tracheophyta</taxon>
        <taxon>Spermatophyta</taxon>
        <taxon>Magnoliopsida</taxon>
        <taxon>eudicotyledons</taxon>
        <taxon>Gunneridae</taxon>
        <taxon>Pentapetalae</taxon>
        <taxon>rosids</taxon>
        <taxon>malvids</taxon>
        <taxon>Myrtales</taxon>
        <taxon>Melastomataceae</taxon>
        <taxon>Melastomatoideae</taxon>
        <taxon>Melastomateae</taxon>
        <taxon>Melastoma</taxon>
    </lineage>
</organism>
<gene>
    <name evidence="1" type="ORF">MLD38_025601</name>
</gene>